<dbReference type="GO" id="GO:0003697">
    <property type="term" value="F:single-stranded DNA binding"/>
    <property type="evidence" value="ECO:0007669"/>
    <property type="project" value="TreeGrafter"/>
</dbReference>
<dbReference type="GO" id="GO:0035861">
    <property type="term" value="C:site of double-strand break"/>
    <property type="evidence" value="ECO:0007669"/>
    <property type="project" value="TreeGrafter"/>
</dbReference>
<dbReference type="AlphaFoldDB" id="A0A0D6L616"/>
<dbReference type="Proteomes" id="UP000054495">
    <property type="component" value="Unassembled WGS sequence"/>
</dbReference>
<dbReference type="InterPro" id="IPR052709">
    <property type="entry name" value="Transposase-MT_Hybrid"/>
</dbReference>
<gene>
    <name evidence="1" type="ORF">ANCCEY_13895</name>
</gene>
<evidence type="ECO:0000313" key="1">
    <source>
        <dbReference type="EMBL" id="EPB67015.1"/>
    </source>
</evidence>
<dbReference type="GO" id="GO:0003690">
    <property type="term" value="F:double-stranded DNA binding"/>
    <property type="evidence" value="ECO:0007669"/>
    <property type="project" value="TreeGrafter"/>
</dbReference>
<dbReference type="Gene3D" id="1.10.10.10">
    <property type="entry name" value="Winged helix-like DNA-binding domain superfamily/Winged helix DNA-binding domain"/>
    <property type="match status" value="1"/>
</dbReference>
<reference evidence="1 2" key="1">
    <citation type="submission" date="2013-05" db="EMBL/GenBank/DDBJ databases">
        <title>Draft genome of the parasitic nematode Anyclostoma ceylanicum.</title>
        <authorList>
            <person name="Mitreva M."/>
        </authorList>
    </citation>
    <scope>NUCLEOTIDE SEQUENCE [LARGE SCALE GENOMIC DNA]</scope>
</reference>
<dbReference type="InterPro" id="IPR036388">
    <property type="entry name" value="WH-like_DNA-bd_sf"/>
</dbReference>
<dbReference type="GO" id="GO:0000793">
    <property type="term" value="C:condensed chromosome"/>
    <property type="evidence" value="ECO:0007669"/>
    <property type="project" value="TreeGrafter"/>
</dbReference>
<name>A0A0D6L616_9BILA</name>
<evidence type="ECO:0008006" key="3">
    <source>
        <dbReference type="Google" id="ProtNLM"/>
    </source>
</evidence>
<dbReference type="GO" id="GO:0031297">
    <property type="term" value="P:replication fork processing"/>
    <property type="evidence" value="ECO:0007669"/>
    <property type="project" value="TreeGrafter"/>
</dbReference>
<dbReference type="GO" id="GO:0000729">
    <property type="term" value="P:DNA double-strand break processing"/>
    <property type="evidence" value="ECO:0007669"/>
    <property type="project" value="TreeGrafter"/>
</dbReference>
<evidence type="ECO:0000313" key="2">
    <source>
        <dbReference type="Proteomes" id="UP000054495"/>
    </source>
</evidence>
<accession>A0A0D6L616</accession>
<protein>
    <recommendedName>
        <fullName evidence="3">Mos1 transposase HTH domain-containing protein</fullName>
    </recommendedName>
</protein>
<dbReference type="GO" id="GO:0042800">
    <property type="term" value="F:histone H3K4 methyltransferase activity"/>
    <property type="evidence" value="ECO:0007669"/>
    <property type="project" value="TreeGrafter"/>
</dbReference>
<dbReference type="PANTHER" id="PTHR46060">
    <property type="entry name" value="MARINER MOS1 TRANSPOSASE-LIKE PROTEIN"/>
    <property type="match status" value="1"/>
</dbReference>
<dbReference type="GO" id="GO:0044547">
    <property type="term" value="F:DNA topoisomerase binding"/>
    <property type="evidence" value="ECO:0007669"/>
    <property type="project" value="TreeGrafter"/>
</dbReference>
<dbReference type="GO" id="GO:0000014">
    <property type="term" value="F:single-stranded DNA endodeoxyribonuclease activity"/>
    <property type="evidence" value="ECO:0007669"/>
    <property type="project" value="TreeGrafter"/>
</dbReference>
<dbReference type="GO" id="GO:0046975">
    <property type="term" value="F:histone H3K36 methyltransferase activity"/>
    <property type="evidence" value="ECO:0007669"/>
    <property type="project" value="TreeGrafter"/>
</dbReference>
<dbReference type="GO" id="GO:0044774">
    <property type="term" value="P:mitotic DNA integrity checkpoint signaling"/>
    <property type="evidence" value="ECO:0007669"/>
    <property type="project" value="TreeGrafter"/>
</dbReference>
<dbReference type="PANTHER" id="PTHR46060:SF2">
    <property type="entry name" value="HISTONE-LYSINE N-METHYLTRANSFERASE SETMAR"/>
    <property type="match status" value="1"/>
</dbReference>
<sequence length="173" mass="19570">MSACVSPACNNDFDEQIQIRTIVYYEFLQGHRSRLFQYFESGDISLENRPLSGRPTDCNDEALRDALREKHSTTTRELSMTLGCSRTTIIRHLQTLGYRKLMSIWVPHKLSASQLAARVRGIERRKETLSSRKNMHLPTFFVDTATTTAAATNSTAVAVCVRLLLLCSRRTTG</sequence>
<organism evidence="1 2">
    <name type="scientific">Ancylostoma ceylanicum</name>
    <dbReference type="NCBI Taxonomy" id="53326"/>
    <lineage>
        <taxon>Eukaryota</taxon>
        <taxon>Metazoa</taxon>
        <taxon>Ecdysozoa</taxon>
        <taxon>Nematoda</taxon>
        <taxon>Chromadorea</taxon>
        <taxon>Rhabditida</taxon>
        <taxon>Rhabditina</taxon>
        <taxon>Rhabditomorpha</taxon>
        <taxon>Strongyloidea</taxon>
        <taxon>Ancylostomatidae</taxon>
        <taxon>Ancylostomatinae</taxon>
        <taxon>Ancylostoma</taxon>
    </lineage>
</organism>
<dbReference type="GO" id="GO:0015074">
    <property type="term" value="P:DNA integration"/>
    <property type="evidence" value="ECO:0007669"/>
    <property type="project" value="TreeGrafter"/>
</dbReference>
<proteinExistence type="predicted"/>
<keyword evidence="2" id="KW-1185">Reference proteome</keyword>
<dbReference type="GO" id="GO:0005634">
    <property type="term" value="C:nucleus"/>
    <property type="evidence" value="ECO:0007669"/>
    <property type="project" value="TreeGrafter"/>
</dbReference>
<dbReference type="EMBL" id="KE125815">
    <property type="protein sequence ID" value="EPB67015.1"/>
    <property type="molecule type" value="Genomic_DNA"/>
</dbReference>
<dbReference type="GO" id="GO:0006303">
    <property type="term" value="P:double-strand break repair via nonhomologous end joining"/>
    <property type="evidence" value="ECO:0007669"/>
    <property type="project" value="TreeGrafter"/>
</dbReference>